<feature type="compositionally biased region" description="Low complexity" evidence="4">
    <location>
        <begin position="921"/>
        <end position="934"/>
    </location>
</feature>
<dbReference type="AlphaFoldDB" id="A0AAD5V2C1"/>
<dbReference type="GO" id="GO:0005774">
    <property type="term" value="C:vacuolar membrane"/>
    <property type="evidence" value="ECO:0007669"/>
    <property type="project" value="TreeGrafter"/>
</dbReference>
<sequence>MATHIQRERSEDSSSPEDGSNFRRSLQIDMKGLVGSAIGNMSISPGSRDVVLAARKGLFIIDLEAPLNVPRFLPQGGTWDVADVQWNPHLSRREYIVSTSSEKLLIWNLYLSGKTSIEHILRSHYRAITDINWHTNDPDIVVSTGIDSWLWSWDLRTPNKPVMGLCAFNAGGTQVKWNRKDGNILASSHLDKVLIWDRRNGSLPTAQIDAHSAKIYGIDWAHDRRDEIVTCSLDKTIKIWNMQDVATDDQTPHIVTPRTTIQTAFPVWRARDLPFGNGVLSMPQRGDTALEMWSPDNLTEPVTRFEGHTDVVKEFVWRRGDDSSCQLITWSKDRTLKFWPVDPETLQKVGHKASEPALGSEGLEDPIISFSNPPPGSDLPPALSAPVGFRGILGEVRASQLARPIRPISVRTPHEDYNTHTTENVKDAPQQGQSNPSDRGYVGGRSAPVTAFAWITAIKMGSKREGNSAESGEERSYASRMSSLSRPSSPREESVSRTTSDNRKTSEGKDKPHEDHREVDTNQSLQEEITAAVNKFSTSKVRIEKFDLPKKRTCTFGLHGPWGDATSVFIRVSFTFPRDYPQAPFPGGVPQVELERNPLIRIETRVKILRRLKAIRERQRPCLEACLRFLLFGSDDESSLARAIDSESSSDEAFPSSRRPRNSTVSLLPGDKNLAEPRTSQGVFGANGQLVCFFRPPPRIMRTTTREVSASPSVGSRGPDSGPRSSRSPGMLSDAIRRLARASTDTDEVVTESGEESSSVLRIMSNLFSYSPPKGRKASEQSKQQEDSPDNFALRRVATPSTILVADVSQFLGIDIAAAAEYKYTTTNPLDWCKVNSEIARRHNRIDHERVFGVLQIMLVNVQKAHAHSESISPPLCSPLMMRLVENLYAELLANKDIQMLVMISVLLLAWNSALAPCQDTPSAPTSTPASQSSEVDYFSRRHATRQPQGWPRATPSPTAPQSAPAISSPSSSRGSWSSLFNTTNMRRFMSTVPQEAVKEAVQRHEISPSGIHTPNRPSSSLSPRTTRFPKKEIQFNLPTPSTVIMDDTGEVPSRRASLAFSASSTLRRPTFSQVVSAPPAISSNKRVVFRADPKTKQLSTPVFSLQPKLRNQLGCHILVYAEMLSAWNLPMKRSELLKSTQNELRTIFAQPMIRRVLESSPLGK</sequence>
<feature type="repeat" description="WD" evidence="3">
    <location>
        <begin position="208"/>
        <end position="243"/>
    </location>
</feature>
<organism evidence="5 6">
    <name type="scientific">Meripilus lineatus</name>
    <dbReference type="NCBI Taxonomy" id="2056292"/>
    <lineage>
        <taxon>Eukaryota</taxon>
        <taxon>Fungi</taxon>
        <taxon>Dikarya</taxon>
        <taxon>Basidiomycota</taxon>
        <taxon>Agaricomycotina</taxon>
        <taxon>Agaricomycetes</taxon>
        <taxon>Polyporales</taxon>
        <taxon>Meripilaceae</taxon>
        <taxon>Meripilus</taxon>
    </lineage>
</organism>
<proteinExistence type="predicted"/>
<accession>A0AAD5V2C1</accession>
<feature type="compositionally biased region" description="Low complexity" evidence="4">
    <location>
        <begin position="1014"/>
        <end position="1027"/>
    </location>
</feature>
<dbReference type="SMART" id="SM00320">
    <property type="entry name" value="WD40"/>
    <property type="match status" value="5"/>
</dbReference>
<evidence type="ECO:0000256" key="1">
    <source>
        <dbReference type="ARBA" id="ARBA00022574"/>
    </source>
</evidence>
<dbReference type="Pfam" id="PF00400">
    <property type="entry name" value="WD40"/>
    <property type="match status" value="1"/>
</dbReference>
<dbReference type="PROSITE" id="PS50082">
    <property type="entry name" value="WD_REPEATS_2"/>
    <property type="match status" value="2"/>
</dbReference>
<dbReference type="EMBL" id="JANAWD010000195">
    <property type="protein sequence ID" value="KAJ3484289.1"/>
    <property type="molecule type" value="Genomic_DNA"/>
</dbReference>
<feature type="region of interest" description="Disordered" evidence="4">
    <location>
        <begin position="919"/>
        <end position="978"/>
    </location>
</feature>
<feature type="compositionally biased region" description="Basic and acidic residues" evidence="4">
    <location>
        <begin position="412"/>
        <end position="426"/>
    </location>
</feature>
<keyword evidence="6" id="KW-1185">Reference proteome</keyword>
<feature type="region of interest" description="Disordered" evidence="4">
    <location>
        <begin position="1"/>
        <end position="22"/>
    </location>
</feature>
<dbReference type="PANTHER" id="PTHR46170">
    <property type="entry name" value="GATOR COMPLEX PROTEIN WDR59"/>
    <property type="match status" value="1"/>
</dbReference>
<protein>
    <submittedName>
        <fullName evidence="5">Uncharacterized protein</fullName>
    </submittedName>
</protein>
<dbReference type="InterPro" id="IPR015943">
    <property type="entry name" value="WD40/YVTN_repeat-like_dom_sf"/>
</dbReference>
<feature type="repeat" description="WD" evidence="3">
    <location>
        <begin position="121"/>
        <end position="163"/>
    </location>
</feature>
<feature type="compositionally biased region" description="Basic and acidic residues" evidence="4">
    <location>
        <begin position="1"/>
        <end position="12"/>
    </location>
</feature>
<keyword evidence="1 3" id="KW-0853">WD repeat</keyword>
<feature type="region of interest" description="Disordered" evidence="4">
    <location>
        <begin position="404"/>
        <end position="444"/>
    </location>
</feature>
<feature type="compositionally biased region" description="Low complexity" evidence="4">
    <location>
        <begin position="952"/>
        <end position="978"/>
    </location>
</feature>
<dbReference type="InterPro" id="IPR019775">
    <property type="entry name" value="WD40_repeat_CS"/>
</dbReference>
<dbReference type="SUPFAM" id="SSF50978">
    <property type="entry name" value="WD40 repeat-like"/>
    <property type="match status" value="1"/>
</dbReference>
<feature type="region of interest" description="Disordered" evidence="4">
    <location>
        <begin position="772"/>
        <end position="792"/>
    </location>
</feature>
<feature type="region of interest" description="Disordered" evidence="4">
    <location>
        <begin position="462"/>
        <end position="526"/>
    </location>
</feature>
<dbReference type="Proteomes" id="UP001212997">
    <property type="component" value="Unassembled WGS sequence"/>
</dbReference>
<evidence type="ECO:0000256" key="3">
    <source>
        <dbReference type="PROSITE-ProRule" id="PRU00221"/>
    </source>
</evidence>
<feature type="compositionally biased region" description="Basic and acidic residues" evidence="4">
    <location>
        <begin position="777"/>
        <end position="786"/>
    </location>
</feature>
<evidence type="ECO:0000313" key="6">
    <source>
        <dbReference type="Proteomes" id="UP001212997"/>
    </source>
</evidence>
<dbReference type="InterPro" id="IPR001680">
    <property type="entry name" value="WD40_rpt"/>
</dbReference>
<dbReference type="InterPro" id="IPR036322">
    <property type="entry name" value="WD40_repeat_dom_sf"/>
</dbReference>
<dbReference type="PANTHER" id="PTHR46170:SF1">
    <property type="entry name" value="GATOR COMPLEX PROTEIN WDR59"/>
    <property type="match status" value="1"/>
</dbReference>
<dbReference type="GO" id="GO:0035859">
    <property type="term" value="C:Seh1-associated complex"/>
    <property type="evidence" value="ECO:0007669"/>
    <property type="project" value="TreeGrafter"/>
</dbReference>
<feature type="region of interest" description="Disordered" evidence="4">
    <location>
        <begin position="703"/>
        <end position="732"/>
    </location>
</feature>
<reference evidence="5" key="1">
    <citation type="submission" date="2022-07" db="EMBL/GenBank/DDBJ databases">
        <title>Genome Sequence of Physisporinus lineatus.</title>
        <authorList>
            <person name="Buettner E."/>
        </authorList>
    </citation>
    <scope>NUCLEOTIDE SEQUENCE</scope>
    <source>
        <strain evidence="5">VT162</strain>
    </source>
</reference>
<feature type="compositionally biased region" description="Low complexity" evidence="4">
    <location>
        <begin position="711"/>
        <end position="730"/>
    </location>
</feature>
<evidence type="ECO:0000313" key="5">
    <source>
        <dbReference type="EMBL" id="KAJ3484289.1"/>
    </source>
</evidence>
<feature type="compositionally biased region" description="Basic and acidic residues" evidence="4">
    <location>
        <begin position="489"/>
        <end position="520"/>
    </location>
</feature>
<dbReference type="Gene3D" id="2.130.10.10">
    <property type="entry name" value="YVTN repeat-like/Quinoprotein amine dehydrogenase"/>
    <property type="match status" value="1"/>
</dbReference>
<keyword evidence="2" id="KW-0677">Repeat</keyword>
<dbReference type="GO" id="GO:1904263">
    <property type="term" value="P:positive regulation of TORC1 signaling"/>
    <property type="evidence" value="ECO:0007669"/>
    <property type="project" value="TreeGrafter"/>
</dbReference>
<dbReference type="PROSITE" id="PS00678">
    <property type="entry name" value="WD_REPEATS_1"/>
    <property type="match status" value="2"/>
</dbReference>
<dbReference type="GO" id="GO:0035591">
    <property type="term" value="F:signaling adaptor activity"/>
    <property type="evidence" value="ECO:0007669"/>
    <property type="project" value="TreeGrafter"/>
</dbReference>
<gene>
    <name evidence="5" type="ORF">NLI96_g5740</name>
</gene>
<evidence type="ECO:0000256" key="2">
    <source>
        <dbReference type="ARBA" id="ARBA00022737"/>
    </source>
</evidence>
<feature type="compositionally biased region" description="Basic and acidic residues" evidence="4">
    <location>
        <begin position="462"/>
        <end position="477"/>
    </location>
</feature>
<dbReference type="InterPro" id="IPR049567">
    <property type="entry name" value="WDR59-like"/>
</dbReference>
<comment type="caution">
    <text evidence="5">The sequence shown here is derived from an EMBL/GenBank/DDBJ whole genome shotgun (WGS) entry which is preliminary data.</text>
</comment>
<evidence type="ECO:0000256" key="4">
    <source>
        <dbReference type="SAM" id="MobiDB-lite"/>
    </source>
</evidence>
<feature type="compositionally biased region" description="Low complexity" evidence="4">
    <location>
        <begin position="478"/>
        <end position="488"/>
    </location>
</feature>
<feature type="region of interest" description="Disordered" evidence="4">
    <location>
        <begin position="1003"/>
        <end position="1028"/>
    </location>
</feature>
<dbReference type="GO" id="GO:0034198">
    <property type="term" value="P:cellular response to amino acid starvation"/>
    <property type="evidence" value="ECO:0007669"/>
    <property type="project" value="TreeGrafter"/>
</dbReference>
<feature type="region of interest" description="Disordered" evidence="4">
    <location>
        <begin position="643"/>
        <end position="681"/>
    </location>
</feature>
<name>A0AAD5V2C1_9APHY</name>
<dbReference type="PROSITE" id="PS50294">
    <property type="entry name" value="WD_REPEATS_REGION"/>
    <property type="match status" value="1"/>
</dbReference>